<dbReference type="Proteomes" id="UP000294933">
    <property type="component" value="Unassembled WGS sequence"/>
</dbReference>
<protein>
    <submittedName>
        <fullName evidence="2">Uncharacterized protein</fullName>
    </submittedName>
</protein>
<feature type="compositionally biased region" description="Acidic residues" evidence="1">
    <location>
        <begin position="957"/>
        <end position="968"/>
    </location>
</feature>
<feature type="compositionally biased region" description="Low complexity" evidence="1">
    <location>
        <begin position="384"/>
        <end position="426"/>
    </location>
</feature>
<feature type="region of interest" description="Disordered" evidence="1">
    <location>
        <begin position="1195"/>
        <end position="1214"/>
    </location>
</feature>
<feature type="compositionally biased region" description="Basic and acidic residues" evidence="1">
    <location>
        <begin position="490"/>
        <end position="503"/>
    </location>
</feature>
<dbReference type="EMBL" id="ML170187">
    <property type="protein sequence ID" value="TDL20593.1"/>
    <property type="molecule type" value="Genomic_DNA"/>
</dbReference>
<feature type="region of interest" description="Disordered" evidence="1">
    <location>
        <begin position="670"/>
        <end position="740"/>
    </location>
</feature>
<keyword evidence="3" id="KW-1185">Reference proteome</keyword>
<feature type="compositionally biased region" description="Pro residues" evidence="1">
    <location>
        <begin position="1133"/>
        <end position="1145"/>
    </location>
</feature>
<feature type="compositionally biased region" description="Basic and acidic residues" evidence="1">
    <location>
        <begin position="340"/>
        <end position="357"/>
    </location>
</feature>
<proteinExistence type="predicted"/>
<feature type="compositionally biased region" description="Basic and acidic residues" evidence="1">
    <location>
        <begin position="798"/>
        <end position="808"/>
    </location>
</feature>
<feature type="compositionally biased region" description="Low complexity" evidence="1">
    <location>
        <begin position="438"/>
        <end position="459"/>
    </location>
</feature>
<accession>A0A4Y7PYW5</accession>
<feature type="region of interest" description="Disordered" evidence="1">
    <location>
        <begin position="583"/>
        <end position="642"/>
    </location>
</feature>
<evidence type="ECO:0000313" key="3">
    <source>
        <dbReference type="Proteomes" id="UP000294933"/>
    </source>
</evidence>
<feature type="compositionally biased region" description="Basic residues" evidence="1">
    <location>
        <begin position="1808"/>
        <end position="1821"/>
    </location>
</feature>
<feature type="compositionally biased region" description="Basic residues" evidence="1">
    <location>
        <begin position="911"/>
        <end position="920"/>
    </location>
</feature>
<reference evidence="2 3" key="1">
    <citation type="submission" date="2018-06" db="EMBL/GenBank/DDBJ databases">
        <title>A transcriptomic atlas of mushroom development highlights an independent origin of complex multicellularity.</title>
        <authorList>
            <consortium name="DOE Joint Genome Institute"/>
            <person name="Krizsan K."/>
            <person name="Almasi E."/>
            <person name="Merenyi Z."/>
            <person name="Sahu N."/>
            <person name="Viragh M."/>
            <person name="Koszo T."/>
            <person name="Mondo S."/>
            <person name="Kiss B."/>
            <person name="Balint B."/>
            <person name="Kues U."/>
            <person name="Barry K."/>
            <person name="Hegedus J.C."/>
            <person name="Henrissat B."/>
            <person name="Johnson J."/>
            <person name="Lipzen A."/>
            <person name="Ohm R."/>
            <person name="Nagy I."/>
            <person name="Pangilinan J."/>
            <person name="Yan J."/>
            <person name="Xiong Y."/>
            <person name="Grigoriev I.V."/>
            <person name="Hibbett D.S."/>
            <person name="Nagy L.G."/>
        </authorList>
    </citation>
    <scope>NUCLEOTIDE SEQUENCE [LARGE SCALE GENOMIC DNA]</scope>
    <source>
        <strain evidence="2 3">SZMC22713</strain>
    </source>
</reference>
<feature type="region of interest" description="Disordered" evidence="1">
    <location>
        <begin position="890"/>
        <end position="1038"/>
    </location>
</feature>
<dbReference type="PANTHER" id="PTHR48125">
    <property type="entry name" value="LP07818P1"/>
    <property type="match status" value="1"/>
</dbReference>
<feature type="region of interest" description="Disordered" evidence="1">
    <location>
        <begin position="1284"/>
        <end position="1309"/>
    </location>
</feature>
<feature type="region of interest" description="Disordered" evidence="1">
    <location>
        <begin position="1530"/>
        <end position="1573"/>
    </location>
</feature>
<name>A0A4Y7PYW5_9AGAM</name>
<dbReference type="PANTHER" id="PTHR48125:SF10">
    <property type="entry name" value="OS12G0136300 PROTEIN"/>
    <property type="match status" value="1"/>
</dbReference>
<feature type="compositionally biased region" description="Basic and acidic residues" evidence="1">
    <location>
        <begin position="178"/>
        <end position="196"/>
    </location>
</feature>
<feature type="compositionally biased region" description="Pro residues" evidence="1">
    <location>
        <begin position="16"/>
        <end position="30"/>
    </location>
</feature>
<feature type="compositionally biased region" description="Basic and acidic residues" evidence="1">
    <location>
        <begin position="1219"/>
        <end position="1237"/>
    </location>
</feature>
<feature type="compositionally biased region" description="Low complexity" evidence="1">
    <location>
        <begin position="1769"/>
        <end position="1783"/>
    </location>
</feature>
<feature type="compositionally biased region" description="Basic and acidic residues" evidence="1">
    <location>
        <begin position="81"/>
        <end position="92"/>
    </location>
</feature>
<organism evidence="2 3">
    <name type="scientific">Rickenella mellea</name>
    <dbReference type="NCBI Taxonomy" id="50990"/>
    <lineage>
        <taxon>Eukaryota</taxon>
        <taxon>Fungi</taxon>
        <taxon>Dikarya</taxon>
        <taxon>Basidiomycota</taxon>
        <taxon>Agaricomycotina</taxon>
        <taxon>Agaricomycetes</taxon>
        <taxon>Hymenochaetales</taxon>
        <taxon>Rickenellaceae</taxon>
        <taxon>Rickenella</taxon>
    </lineage>
</organism>
<feature type="region of interest" description="Disordered" evidence="1">
    <location>
        <begin position="1"/>
        <end position="92"/>
    </location>
</feature>
<feature type="region of interest" description="Disordered" evidence="1">
    <location>
        <begin position="1745"/>
        <end position="1783"/>
    </location>
</feature>
<feature type="region of interest" description="Disordered" evidence="1">
    <location>
        <begin position="324"/>
        <end position="571"/>
    </location>
</feature>
<feature type="compositionally biased region" description="Basic residues" evidence="1">
    <location>
        <begin position="1295"/>
        <end position="1307"/>
    </location>
</feature>
<feature type="compositionally biased region" description="Pro residues" evidence="1">
    <location>
        <begin position="1000"/>
        <end position="1015"/>
    </location>
</feature>
<feature type="region of interest" description="Disordered" evidence="1">
    <location>
        <begin position="1129"/>
        <end position="1148"/>
    </location>
</feature>
<feature type="region of interest" description="Disordered" evidence="1">
    <location>
        <begin position="1803"/>
        <end position="1863"/>
    </location>
</feature>
<feature type="compositionally biased region" description="Low complexity" evidence="1">
    <location>
        <begin position="1962"/>
        <end position="1971"/>
    </location>
</feature>
<sequence length="2121" mass="228021">MRGTLLSRTPATRAPSPRPNFTTPPPPPIPTIRLTTATPCANTTITSSVQSPLSPPSTTSPRKRVVPKKSKLSLLTGTSRGAKDKDKSKDLSDVARRVGLSSREVASTGRSFDIYVDAADDPDIGEILIVKKKKSRAGLDGLWRGGALGDVTNALRPQEREKQPAMLKVKVEDKEKWWSIGRGRKESKKEGKEKALPKAPEPQPTSEADSRQRAHSFDSGILLSNGPFIKEPEAEPTSRPPTLRSNSTPLGFGPLAFSNTNASVPVPPGASEHDADGPPALPPKETQPQPTFLAVKDGSEKPTSGSMAIRAMRSVRSMAKLGGWATQLRAGTPSEELESPLDKDDKKKSKREKERVPRGSTSSFEAGALSPARPKGVASLMKLSTGPAPSAAPAGTTSRFGTFSSRSSASSSATNHNNANNRLSAGSSLNIDTTARRVSAGSYISVSGSSLEPASSASSIITRESIVGGRESKRSSASSVRWGDGVGVEAVRERRAKDGRERVGVLGGLLKSSKDKESAKDKENAKGRKEAEKKKNKEEKERVKKESRERERESRRSAEGRKRPALASLFPDTLGLGARAATASPLHQVSETGDARELPVVTIEAASPERVDETPMKKARPRPVSDQPLGRGRPKGIVVDGDGDGVMTILDAATADLASLINRLDLEATPDASPRSYHAGSVPRQSQRDEDDTQNTFPHRLDSPLKKIAKAKASVTSLSSLRPYAQSRNKKGSQPSSAQADTAMTLNSVFSAAVPPPIPVPVSVAPPAKPQNSAAGRLIGQQIAPWKVLNAPLMTVEEGNKSDVHKSDNVGTSQVKKKPPPPPPNTVRLTHKRTMSPPEPALEPMLVFQPLRPAKSRSPAAVVRSIPSPVPVTPEMSEFANQNVVSSSSMTFGSGSRRAGDEAGAVSPTPRVRKTRHKRASSSQASGLGMPIGAEGMRILGMTGTMGSAGTPHQCEVDPEDPDSDIPDELQVILQQGESASGAEDNDTMSYSATSSNPLPSSPPPSGPPNTPLPTPESALRPMASDTEGESDAPSAPVFRAHVIDDMGSEADIDEAGITSDEECTKKSFDFTGELQRLNESGASDRRSFVEQLENAFKTPAKIDLKCLGGRLGLGESFLMPLPALPTIQRPTAPAPPPTEAPPAKPNMTEDSAAFEVTGDMIMDINLQNSIQQIDLSEASKISDKLPAQPIVLKTHASQPHLRSVGSKASDGQLNRDFRFGGKPAQKAELKPVDEQPAKPLTLSDIIPPPSHPSRSPSLSFSMLEEDSSILKSIYAKAKALEAARPRVNSDSSSKRHARQVASHKRHSSELSFSGLSSFGEVRRGFEFGPDRPTFYPPSSQSQSYSFSRNHGRNESVFSIASVSSYGMVINSGSIDPFDYGLPPRPLSMDASVSFDDTFSFLNREPRRRRVDSDASSFYFNSHSQNSHMPRRRHRHNDSSASVMSAAPPISLYNRSFGAHRRNDSSTSASSLAHAYGTYGANGGRAAWARHQQDHSIDSVMSDFSAVRLGRPGLGDKMLESARDYAVPLTAISASPPGSDKSSREVGHQTSYDSIMDEDPRSSGDSIFDATGQRTSMSSDSVFGYDDHHPPSQGMGLFPPNQFRPLSVISIPTVRSPINEDDTMISMLGGGRVRRRSIGSLVEASPCVRAEKRMQDGNPMRVPLKGLRRVQDEDSVDTSPEKARLIEKISITSGSSHKFGGERMGLAQNGLLERQSLEQGCLSADGEDLSASNLSQPVFRRPALANRSLPESRPESYVISSGAETPPLSVSDGSSQSSGSQSSIDLGRLNVLLTNATHPVSNAAMARSRARARGNGHRRRVSQAPASRTSVYETIEEEVPGLSHSHSPSPVKLSPTEKHSVHNSPADQAFFHEPQVEIVQWDDDDETIPTLRKYYALQSEATVTLAESKRQWEDTPFSIFAVQSFDPPADPPGMKALLEHSQKTYGPLPSDLRASRRRSRTLSRPSPYPRSMLSLKADDSRPIIDVSIPNITIGSIDATPLQEIQVNPNANLLALSPAPALNIKPVSPFVVDFKDRAHQKQVMKENADLGLPVPSARPRVPSNARRSALGWSKRSAGKTPSENKENKVVHTPLMSPNESLRIVRPRPRGRPTPARQQALRV</sequence>
<dbReference type="VEuPathDB" id="FungiDB:BD410DRAFT_841247"/>
<feature type="compositionally biased region" description="Basic and acidic residues" evidence="1">
    <location>
        <begin position="512"/>
        <end position="562"/>
    </location>
</feature>
<feature type="region of interest" description="Disordered" evidence="1">
    <location>
        <begin position="178"/>
        <end position="311"/>
    </location>
</feature>
<gene>
    <name evidence="2" type="ORF">BD410DRAFT_841247</name>
</gene>
<dbReference type="OrthoDB" id="3266415at2759"/>
<feature type="region of interest" description="Disordered" evidence="1">
    <location>
        <begin position="1944"/>
        <end position="1974"/>
    </location>
</feature>
<evidence type="ECO:0000313" key="2">
    <source>
        <dbReference type="EMBL" id="TDL20593.1"/>
    </source>
</evidence>
<feature type="region of interest" description="Disordered" evidence="1">
    <location>
        <begin position="797"/>
        <end position="830"/>
    </location>
</feature>
<feature type="region of interest" description="Disordered" evidence="1">
    <location>
        <begin position="1420"/>
        <end position="1445"/>
    </location>
</feature>
<evidence type="ECO:0000256" key="1">
    <source>
        <dbReference type="SAM" id="MobiDB-lite"/>
    </source>
</evidence>
<feature type="compositionally biased region" description="Basic residues" evidence="1">
    <location>
        <begin position="61"/>
        <end position="71"/>
    </location>
</feature>
<feature type="compositionally biased region" description="Low complexity" evidence="1">
    <location>
        <begin position="31"/>
        <end position="60"/>
    </location>
</feature>
<feature type="region of interest" description="Disordered" evidence="1">
    <location>
        <begin position="2050"/>
        <end position="2121"/>
    </location>
</feature>
<feature type="compositionally biased region" description="Basic and acidic residues" evidence="1">
    <location>
        <begin position="607"/>
        <end position="616"/>
    </location>
</feature>
<dbReference type="STRING" id="50990.A0A4Y7PYW5"/>
<feature type="region of interest" description="Disordered" evidence="1">
    <location>
        <begin position="1219"/>
        <end position="1260"/>
    </location>
</feature>